<dbReference type="HOGENOM" id="CLU_074306_0_0_9"/>
<gene>
    <name evidence="2" type="ORF">CBO05C_1854</name>
</gene>
<reference evidence="2" key="1">
    <citation type="submission" date="2013-10" db="EMBL/GenBank/DDBJ databases">
        <title>Draft genome sequence of Clostridium botulinum type B strain Osaka05.</title>
        <authorList>
            <person name="Sakaguchi Y."/>
            <person name="Hosomi K."/>
            <person name="Uchiyama J."/>
            <person name="Ogura Y."/>
            <person name="Sakaguchi M."/>
            <person name="Kohda T."/>
            <person name="Mukamoto M."/>
            <person name="Misawa N."/>
            <person name="Matsuzaki S."/>
            <person name="Hayashi T."/>
            <person name="Kozaki S."/>
        </authorList>
    </citation>
    <scope>NUCLEOTIDE SEQUENCE</scope>
    <source>
        <strain evidence="2">Osaka05</strain>
    </source>
</reference>
<feature type="compositionally biased region" description="Basic and acidic residues" evidence="1">
    <location>
        <begin position="52"/>
        <end position="70"/>
    </location>
</feature>
<accession>A0A0S6U4L4</accession>
<dbReference type="RefSeq" id="WP_242831640.1">
    <property type="nucleotide sequence ID" value="NZ_DF384213.1"/>
</dbReference>
<organism evidence="2">
    <name type="scientific">Clostridium botulinum B str. Osaka05</name>
    <dbReference type="NCBI Taxonomy" id="1407017"/>
    <lineage>
        <taxon>Bacteria</taxon>
        <taxon>Bacillati</taxon>
        <taxon>Bacillota</taxon>
        <taxon>Clostridia</taxon>
        <taxon>Eubacteriales</taxon>
        <taxon>Clostridiaceae</taxon>
        <taxon>Clostridium</taxon>
    </lineage>
</organism>
<dbReference type="AlphaFoldDB" id="A0A0S6U4L4"/>
<dbReference type="EMBL" id="DF384213">
    <property type="protein sequence ID" value="GAE02164.1"/>
    <property type="molecule type" value="Genomic_DNA"/>
</dbReference>
<feature type="region of interest" description="Disordered" evidence="1">
    <location>
        <begin position="46"/>
        <end position="70"/>
    </location>
</feature>
<dbReference type="InterPro" id="IPR045633">
    <property type="entry name" value="DUF6414"/>
</dbReference>
<evidence type="ECO:0000256" key="1">
    <source>
        <dbReference type="SAM" id="MobiDB-lite"/>
    </source>
</evidence>
<evidence type="ECO:0000313" key="2">
    <source>
        <dbReference type="EMBL" id="GAE02164.1"/>
    </source>
</evidence>
<proteinExistence type="predicted"/>
<protein>
    <submittedName>
        <fullName evidence="2">Uncharacterized protein</fullName>
    </submittedName>
</protein>
<dbReference type="Pfam" id="PF19952">
    <property type="entry name" value="DUF6414"/>
    <property type="match status" value="1"/>
</dbReference>
<sequence length="308" mass="35969">MNELMPMPIYLNEKLLSDIYPIVIDGFIESKSIRFMRDKSDFIRLQTGRKNQRSEDNKISNNDKEHNKVEDISQSMVNDFSGSLDDRSVNRNELTIKRIYTKFYLFYDLRNTLINKNMLRYITDQDIFNNNLIPGEYVEFDSNIISESTCNEITNLLDIIKCYDSKELNKLLQNTDMEKSITNYTIIEKQLEILKKLLETNDYANVVTRFNQCKAVLSVDKKCFCSKSIYDNSYFPCRVLGKVLRCENNKGSICLLDKTGMEDYYIDFINSLEPYLDILRSNNIVTPKSIITEIKAPAIHIMPIGMYV</sequence>
<dbReference type="Proteomes" id="UP000054164">
    <property type="component" value="Unassembled WGS sequence"/>
</dbReference>
<name>A0A0S6U4L4_CLOBO</name>